<keyword evidence="1" id="KW-0812">Transmembrane</keyword>
<feature type="transmembrane region" description="Helical" evidence="1">
    <location>
        <begin position="152"/>
        <end position="173"/>
    </location>
</feature>
<evidence type="ECO:0000259" key="2">
    <source>
        <dbReference type="Pfam" id="PF07583"/>
    </source>
</evidence>
<protein>
    <submittedName>
        <fullName evidence="6">Putative membrane protein</fullName>
    </submittedName>
</protein>
<evidence type="ECO:0000313" key="7">
    <source>
        <dbReference type="Proteomes" id="UP000248882"/>
    </source>
</evidence>
<dbReference type="PANTHER" id="PTHR35889">
    <property type="entry name" value="CYCLOINULO-OLIGOSACCHARIDE FRUCTANOTRANSFERASE-RELATED"/>
    <property type="match status" value="1"/>
</dbReference>
<evidence type="ECO:0000256" key="1">
    <source>
        <dbReference type="SAM" id="Phobius"/>
    </source>
</evidence>
<feature type="domain" description="DUF1553" evidence="3">
    <location>
        <begin position="709"/>
        <end position="939"/>
    </location>
</feature>
<dbReference type="Proteomes" id="UP000248882">
    <property type="component" value="Unassembled WGS sequence"/>
</dbReference>
<feature type="domain" description="Cytochrome C Planctomycete-type" evidence="4">
    <location>
        <begin position="368"/>
        <end position="424"/>
    </location>
</feature>
<keyword evidence="7" id="KW-1185">Reference proteome</keyword>
<feature type="transmembrane region" description="Helical" evidence="1">
    <location>
        <begin position="193"/>
        <end position="212"/>
    </location>
</feature>
<evidence type="ECO:0000259" key="4">
    <source>
        <dbReference type="Pfam" id="PF07635"/>
    </source>
</evidence>
<dbReference type="Pfam" id="PF09990">
    <property type="entry name" value="DUF2231"/>
    <property type="match status" value="1"/>
</dbReference>
<dbReference type="InterPro" id="IPR019251">
    <property type="entry name" value="DUF2231_TM"/>
</dbReference>
<dbReference type="InterPro" id="IPR011429">
    <property type="entry name" value="Cyt_c_Planctomycete-type"/>
</dbReference>
<feature type="domain" description="DUF1549" evidence="2">
    <location>
        <begin position="480"/>
        <end position="670"/>
    </location>
</feature>
<evidence type="ECO:0000259" key="3">
    <source>
        <dbReference type="Pfam" id="PF07587"/>
    </source>
</evidence>
<comment type="caution">
    <text evidence="6">The sequence shown here is derived from an EMBL/GenBank/DDBJ whole genome shotgun (WGS) entry which is preliminary data.</text>
</comment>
<keyword evidence="1" id="KW-0472">Membrane</keyword>
<dbReference type="Pfam" id="PF07587">
    <property type="entry name" value="PSD1"/>
    <property type="match status" value="1"/>
</dbReference>
<dbReference type="PANTHER" id="PTHR35889:SF3">
    <property type="entry name" value="F-BOX DOMAIN-CONTAINING PROTEIN"/>
    <property type="match status" value="1"/>
</dbReference>
<keyword evidence="1" id="KW-1133">Transmembrane helix</keyword>
<dbReference type="GO" id="GO:0020037">
    <property type="term" value="F:heme binding"/>
    <property type="evidence" value="ECO:0007669"/>
    <property type="project" value="InterPro"/>
</dbReference>
<gene>
    <name evidence="6" type="ORF">LV85_04388</name>
</gene>
<dbReference type="EMBL" id="QKZT01000036">
    <property type="protein sequence ID" value="PZX46021.1"/>
    <property type="molecule type" value="Genomic_DNA"/>
</dbReference>
<feature type="domain" description="DUF2231" evidence="5">
    <location>
        <begin position="190"/>
        <end position="314"/>
    </location>
</feature>
<sequence length="967" mass="108786">MPFVRTRTAVRDCIIPTFKIAPSGQTMGSFCCVRNFAVPLGTALISSITIESYLKARKVFYYKSLPIVCLRLSGQALKGQVENPRLSADLFSVNLRAINPFIKSTPKQDRFTQQNHYFSTVRQIPCSESAGTNSFELHRTALKNQSQKSSTLSLVFLLIDGMMLINFSAFAQTEVVEEPTFWLWQFLGRLHPMIVHFPIALIVVAALLELFTFGKFNSKIRPGILILATIGAVSSIIAAPMGWLLATNEGTSGELLDLHQWIGIGTAVLSAITLFFLSKIKSNPIPSQIKVYRASLFLTAICVSVAGHFGGSLTHGEDFLTEVLPMGNANESEIEKTPINLASYSSELSPEKEMKLIGEVRMVLAHNCYKCHSGAKIEGELRLDEKEYVFAGGENGQILIPGNPGESELIRRINLGKNHDDVMPSKGKLLSKDERDLIALWIAKGAPWPDGAAQQSVYRVAELAPRNPTLPAYKAGLENPIDLWVDEYFQENKLEWKGVVDDKTYLRRIYLDITGMIPSPQELEEFRSDSRPDKRSIWLQNLLNQSDDYATHWLTFWNDALRNDYTGTGYITKGRYNITDWLYTSLRDNKAYDQFVRELLNPTEKSKGFIEGIKWRGTVNASQRTEMQAAQNVGQVILGLNLKCASCHDSFISDWKLEESYAFANIFADSTLEVSRCEVPTGKMAKTAILWEELGDIDSVATKAEKLRQLADRLVQPANGRMYRTIVNRVWKQLMGRGIVEPVDEMDNEPWSQDLLDWLASDFVENGYNLKELIYQIANSKIYQSQSIGYESYDALMADDYKFSGMVRRRMTAEQFSDAVSEIVYPLFPDEDIKYNPFELQKPEHITPSFARASLVANNPFLTALGRPNREIVSTSREAQGSLLQALELTNGERLNTALQKGAEKWKTQLSDPVQITEELYLKALNRKPNEKELAIAKTALGAKPDAAKIQDLFWAVILLPEFQMVE</sequence>
<evidence type="ECO:0000313" key="6">
    <source>
        <dbReference type="EMBL" id="PZX46021.1"/>
    </source>
</evidence>
<organism evidence="6 7">
    <name type="scientific">Algoriphagus chordae</name>
    <dbReference type="NCBI Taxonomy" id="237019"/>
    <lineage>
        <taxon>Bacteria</taxon>
        <taxon>Pseudomonadati</taxon>
        <taxon>Bacteroidota</taxon>
        <taxon>Cytophagia</taxon>
        <taxon>Cytophagales</taxon>
        <taxon>Cyclobacteriaceae</taxon>
        <taxon>Algoriphagus</taxon>
    </lineage>
</organism>
<dbReference type="GO" id="GO:0009055">
    <property type="term" value="F:electron transfer activity"/>
    <property type="evidence" value="ECO:0007669"/>
    <property type="project" value="InterPro"/>
</dbReference>
<accession>A0A2W7QCT9</accession>
<feature type="transmembrane region" description="Helical" evidence="1">
    <location>
        <begin position="224"/>
        <end position="246"/>
    </location>
</feature>
<dbReference type="Pfam" id="PF07583">
    <property type="entry name" value="PSCyt2"/>
    <property type="match status" value="1"/>
</dbReference>
<feature type="transmembrane region" description="Helical" evidence="1">
    <location>
        <begin position="258"/>
        <end position="278"/>
    </location>
</feature>
<feature type="transmembrane region" description="Helical" evidence="1">
    <location>
        <begin position="290"/>
        <end position="310"/>
    </location>
</feature>
<dbReference type="InterPro" id="IPR036909">
    <property type="entry name" value="Cyt_c-like_dom_sf"/>
</dbReference>
<dbReference type="InterPro" id="IPR011444">
    <property type="entry name" value="DUF1549"/>
</dbReference>
<dbReference type="AlphaFoldDB" id="A0A2W7QCT9"/>
<dbReference type="InterPro" id="IPR022655">
    <property type="entry name" value="DUF1553"/>
</dbReference>
<reference evidence="6 7" key="1">
    <citation type="submission" date="2018-06" db="EMBL/GenBank/DDBJ databases">
        <title>Genomic Encyclopedia of Archaeal and Bacterial Type Strains, Phase II (KMG-II): from individual species to whole genera.</title>
        <authorList>
            <person name="Goeker M."/>
        </authorList>
    </citation>
    <scope>NUCLEOTIDE SEQUENCE [LARGE SCALE GENOMIC DNA]</scope>
    <source>
        <strain evidence="6 7">DSM 19830</strain>
    </source>
</reference>
<dbReference type="Pfam" id="PF07635">
    <property type="entry name" value="PSCyt1"/>
    <property type="match status" value="1"/>
</dbReference>
<evidence type="ECO:0000259" key="5">
    <source>
        <dbReference type="Pfam" id="PF09990"/>
    </source>
</evidence>
<dbReference type="SUPFAM" id="SSF46626">
    <property type="entry name" value="Cytochrome c"/>
    <property type="match status" value="1"/>
</dbReference>
<name>A0A2W7QCT9_9BACT</name>
<proteinExistence type="predicted"/>